<gene>
    <name evidence="5" type="ORF">Vbra_15910</name>
</gene>
<dbReference type="SUPFAM" id="SSF54928">
    <property type="entry name" value="RNA-binding domain, RBD"/>
    <property type="match status" value="1"/>
</dbReference>
<feature type="region of interest" description="Disordered" evidence="2">
    <location>
        <begin position="87"/>
        <end position="135"/>
    </location>
</feature>
<feature type="chain" id="PRO_5005188856" description="RRM domain-containing protein" evidence="3">
    <location>
        <begin position="23"/>
        <end position="844"/>
    </location>
</feature>
<accession>A0A0G4FNX8</accession>
<keyword evidence="6" id="KW-1185">Reference proteome</keyword>
<dbReference type="InterPro" id="IPR012677">
    <property type="entry name" value="Nucleotide-bd_a/b_plait_sf"/>
</dbReference>
<feature type="compositionally biased region" description="Acidic residues" evidence="2">
    <location>
        <begin position="104"/>
        <end position="135"/>
    </location>
</feature>
<evidence type="ECO:0000259" key="4">
    <source>
        <dbReference type="PROSITE" id="PS50102"/>
    </source>
</evidence>
<feature type="domain" description="RRM" evidence="4">
    <location>
        <begin position="231"/>
        <end position="313"/>
    </location>
</feature>
<feature type="compositionally biased region" description="Basic and acidic residues" evidence="2">
    <location>
        <begin position="90"/>
        <end position="103"/>
    </location>
</feature>
<keyword evidence="3" id="KW-0732">Signal</keyword>
<evidence type="ECO:0000256" key="2">
    <source>
        <dbReference type="SAM" id="MobiDB-lite"/>
    </source>
</evidence>
<dbReference type="EMBL" id="CDMY01000474">
    <property type="protein sequence ID" value="CEM15929.1"/>
    <property type="molecule type" value="Genomic_DNA"/>
</dbReference>
<sequence length="844" mass="93660">MLVTSLALPLAVTMVLSVAALALPSSAFIFPAPLLPTKPRVAALPRRSRLKAKARLGDLLKKELAREKKQQGDGDGDEEPLPEFLATVRRMRDVEPTEDRQQDEGEGDGEMADEEGDVESEAIGDEELELEDLADEQMKRTRVPFFWGEGDDFTALAAGLPDTDSQEALSEILRTELGLNLTSVTPLSPSTALLHFPTMLERERALLFDNQIVLPHATEPVRLDAYHDEDAAVTVVGLPFKALMDDVRGWLALVKVRGVREIRLPRTCSTRHIGRGYLRFDDHESAKQAREILSGQMMVEQDDRRLRTAPYRHRWNLVAEMDPFSSHPDTASPLPSLPAAPSRIYMGKLPSWVTEMDLRDFCESKGVDPARITSIELQRTEGANKRRSDGAPIDRYGTFTQLTLTDGQAASALLNCHGEFFTEKDTGEAMLVGVPPGAQSYDTAAMLHSSRGNGDEGDKWTGEGMPPFVPLKRMRSPSSVNPDSLRLLVDADAAKEELGKWLRAAGYDVIEATNRLDDPYRSPRRMLDAATKKGSRRVVLSKPPLAYRLRSEMARRIAAALDPATPLRALRYKQVFVDGWADRTVQSLRFNTLEGDVNEINQHLRLNWTHRPLSRCLRCNNPELVELTEDNAEWYEDVIDQLQIDMGDDAVVQDHLDGVLVCPSCRAHLTREERDAILAQLQVFQQLGRRPERPDRRYLVANGDPSGADAALDLRQQDVAKDHHEPLRTSNDSRASVEMAAQSQSVGVCKTAEECGAKFEASDGKAPKGIADGHAYCTDGAGFVVDAKAPYHPDEEKALTDRMAGLTMSTSSGTEGGRDWGNKKDGLLTWGQWRFLMAGFEKSR</sequence>
<dbReference type="InParanoid" id="A0A0G4FNX8"/>
<dbReference type="InterPro" id="IPR035979">
    <property type="entry name" value="RBD_domain_sf"/>
</dbReference>
<dbReference type="CDD" id="cd00590">
    <property type="entry name" value="RRM_SF"/>
    <property type="match status" value="1"/>
</dbReference>
<keyword evidence="1" id="KW-0694">RNA-binding</keyword>
<organism evidence="5 6">
    <name type="scientific">Vitrella brassicaformis (strain CCMP3155)</name>
    <dbReference type="NCBI Taxonomy" id="1169540"/>
    <lineage>
        <taxon>Eukaryota</taxon>
        <taxon>Sar</taxon>
        <taxon>Alveolata</taxon>
        <taxon>Colpodellida</taxon>
        <taxon>Vitrellaceae</taxon>
        <taxon>Vitrella</taxon>
    </lineage>
</organism>
<feature type="signal peptide" evidence="3">
    <location>
        <begin position="1"/>
        <end position="22"/>
    </location>
</feature>
<reference evidence="5 6" key="1">
    <citation type="submission" date="2014-11" db="EMBL/GenBank/DDBJ databases">
        <authorList>
            <person name="Zhu J."/>
            <person name="Qi W."/>
            <person name="Song R."/>
        </authorList>
    </citation>
    <scope>NUCLEOTIDE SEQUENCE [LARGE SCALE GENOMIC DNA]</scope>
</reference>
<name>A0A0G4FNX8_VITBC</name>
<evidence type="ECO:0000313" key="5">
    <source>
        <dbReference type="EMBL" id="CEM15929.1"/>
    </source>
</evidence>
<dbReference type="VEuPathDB" id="CryptoDB:Vbra_15910"/>
<evidence type="ECO:0000256" key="3">
    <source>
        <dbReference type="SAM" id="SignalP"/>
    </source>
</evidence>
<dbReference type="Pfam" id="PF01927">
    <property type="entry name" value="Mut7-C"/>
    <property type="match status" value="1"/>
</dbReference>
<dbReference type="PROSITE" id="PS50102">
    <property type="entry name" value="RRM"/>
    <property type="match status" value="1"/>
</dbReference>
<dbReference type="InterPro" id="IPR002782">
    <property type="entry name" value="Mut7-C_RNAse_dom"/>
</dbReference>
<dbReference type="AlphaFoldDB" id="A0A0G4FNX8"/>
<dbReference type="GO" id="GO:0003723">
    <property type="term" value="F:RNA binding"/>
    <property type="evidence" value="ECO:0007669"/>
    <property type="project" value="UniProtKB-UniRule"/>
</dbReference>
<proteinExistence type="predicted"/>
<dbReference type="Proteomes" id="UP000041254">
    <property type="component" value="Unassembled WGS sequence"/>
</dbReference>
<evidence type="ECO:0000256" key="1">
    <source>
        <dbReference type="PROSITE-ProRule" id="PRU00176"/>
    </source>
</evidence>
<evidence type="ECO:0000313" key="6">
    <source>
        <dbReference type="Proteomes" id="UP000041254"/>
    </source>
</evidence>
<protein>
    <recommendedName>
        <fullName evidence="4">RRM domain-containing protein</fullName>
    </recommendedName>
</protein>
<dbReference type="Gene3D" id="3.30.70.330">
    <property type="match status" value="1"/>
</dbReference>
<dbReference type="InterPro" id="IPR000504">
    <property type="entry name" value="RRM_dom"/>
</dbReference>